<sequence length="556" mass="62318">MWLTFQERVTKVLESISSEPYKIHKINCDRIRAQINIALCEYNMTMSQSQPHSQRRLRSSSGSDISVSLADVKLREKSKQSKNADVRSREVFLIDDIHVTGADTTVMGDDYVFVCETTPADDLQLRIKSDYFAMDRQSVDLKRWSSFPSTSGLPDEARSEDVSSGDSALKFSPAKMSVGQQQLTEQLALSCLMKHVENLKVYNQVAFREVVESLGKYLGPSNLEDTSSQEQTELLWKSYERSFCQEILPDLTNLYTTVLYAGSQSAYQALSKAPLQELLKGDKILNLFFGTQPNSIMKGNVNNSKSRPVDAISIAKTVSSLSLDVRHYDINDLYNLANADSSDLITHFMLEDTDEADEHAFDGSSSGSSDNFYFPGSSPLSGEDNVGSGGLLGSHVSDSDIPTTDDSDSNSENWNGLYTPEQIIEVLDPVLSPFRRYVKKCLDANCFLDKVRYITKAIQDLNQDISRLYGPEHQSACDDIITMLILALSNMPEDIFIGLYVNLRLLMDILPQFLSGTLYDYNLVSLCASYDYLFTRNVCVKVLKRYPGSFKVRPSQ</sequence>
<evidence type="ECO:0000313" key="3">
    <source>
        <dbReference type="Proteomes" id="UP001497497"/>
    </source>
</evidence>
<accession>A0AAV2H8Z5</accession>
<proteinExistence type="predicted"/>
<comment type="caution">
    <text evidence="2">The sequence shown here is derived from an EMBL/GenBank/DDBJ whole genome shotgun (WGS) entry which is preliminary data.</text>
</comment>
<feature type="compositionally biased region" description="Low complexity" evidence="1">
    <location>
        <begin position="393"/>
        <end position="402"/>
    </location>
</feature>
<evidence type="ECO:0000256" key="1">
    <source>
        <dbReference type="SAM" id="MobiDB-lite"/>
    </source>
</evidence>
<evidence type="ECO:0008006" key="4">
    <source>
        <dbReference type="Google" id="ProtNLM"/>
    </source>
</evidence>
<organism evidence="2 3">
    <name type="scientific">Lymnaea stagnalis</name>
    <name type="common">Great pond snail</name>
    <name type="synonym">Helix stagnalis</name>
    <dbReference type="NCBI Taxonomy" id="6523"/>
    <lineage>
        <taxon>Eukaryota</taxon>
        <taxon>Metazoa</taxon>
        <taxon>Spiralia</taxon>
        <taxon>Lophotrochozoa</taxon>
        <taxon>Mollusca</taxon>
        <taxon>Gastropoda</taxon>
        <taxon>Heterobranchia</taxon>
        <taxon>Euthyneura</taxon>
        <taxon>Panpulmonata</taxon>
        <taxon>Hygrophila</taxon>
        <taxon>Lymnaeoidea</taxon>
        <taxon>Lymnaeidae</taxon>
        <taxon>Lymnaea</taxon>
    </lineage>
</organism>
<dbReference type="AlphaFoldDB" id="A0AAV2H8Z5"/>
<name>A0AAV2H8Z5_LYMST</name>
<feature type="region of interest" description="Disordered" evidence="1">
    <location>
        <begin position="146"/>
        <end position="166"/>
    </location>
</feature>
<dbReference type="Proteomes" id="UP001497497">
    <property type="component" value="Unassembled WGS sequence"/>
</dbReference>
<protein>
    <recommendedName>
        <fullName evidence="4">VPS9 domain-containing protein</fullName>
    </recommendedName>
</protein>
<evidence type="ECO:0000313" key="2">
    <source>
        <dbReference type="EMBL" id="CAL1529628.1"/>
    </source>
</evidence>
<reference evidence="2 3" key="1">
    <citation type="submission" date="2024-04" db="EMBL/GenBank/DDBJ databases">
        <authorList>
            <consortium name="Genoscope - CEA"/>
            <person name="William W."/>
        </authorList>
    </citation>
    <scope>NUCLEOTIDE SEQUENCE [LARGE SCALE GENOMIC DNA]</scope>
</reference>
<dbReference type="EMBL" id="CAXITT010000052">
    <property type="protein sequence ID" value="CAL1529628.1"/>
    <property type="molecule type" value="Genomic_DNA"/>
</dbReference>
<gene>
    <name evidence="2" type="ORF">GSLYS_00003783001</name>
</gene>
<feature type="region of interest" description="Disordered" evidence="1">
    <location>
        <begin position="385"/>
        <end position="414"/>
    </location>
</feature>
<keyword evidence="3" id="KW-1185">Reference proteome</keyword>